<accession>A0A3P3XIF2</accession>
<reference evidence="4" key="1">
    <citation type="submission" date="2017-02" db="EMBL/GenBank/DDBJ databases">
        <authorList>
            <person name="Regsiter A."/>
            <person name="William W."/>
        </authorList>
    </citation>
    <scope>NUCLEOTIDE SEQUENCE</scope>
    <source>
        <strain evidence="4">Bib</strain>
    </source>
</reference>
<evidence type="ECO:0000259" key="3">
    <source>
        <dbReference type="Pfam" id="PF00294"/>
    </source>
</evidence>
<dbReference type="GO" id="GO:0016301">
    <property type="term" value="F:kinase activity"/>
    <property type="evidence" value="ECO:0007669"/>
    <property type="project" value="UniProtKB-KW"/>
</dbReference>
<evidence type="ECO:0000313" key="4">
    <source>
        <dbReference type="EMBL" id="SLM11625.1"/>
    </source>
</evidence>
<dbReference type="AlphaFoldDB" id="A0A3P3XIF2"/>
<evidence type="ECO:0000256" key="1">
    <source>
        <dbReference type="ARBA" id="ARBA00022679"/>
    </source>
</evidence>
<dbReference type="SUPFAM" id="SSF53613">
    <property type="entry name" value="Ribokinase-like"/>
    <property type="match status" value="1"/>
</dbReference>
<keyword evidence="1" id="KW-0808">Transferase</keyword>
<dbReference type="Pfam" id="PF00294">
    <property type="entry name" value="PfkB"/>
    <property type="match status" value="1"/>
</dbReference>
<feature type="domain" description="Carbohydrate kinase PfkB" evidence="3">
    <location>
        <begin position="96"/>
        <end position="293"/>
    </location>
</feature>
<organism evidence="4">
    <name type="scientific">uncultured spirochete</name>
    <dbReference type="NCBI Taxonomy" id="156406"/>
    <lineage>
        <taxon>Bacteria</taxon>
        <taxon>Pseudomonadati</taxon>
        <taxon>Spirochaetota</taxon>
        <taxon>Spirochaetia</taxon>
        <taxon>Spirochaetales</taxon>
        <taxon>environmental samples</taxon>
    </lineage>
</organism>
<proteinExistence type="predicted"/>
<dbReference type="Gene3D" id="3.40.1190.20">
    <property type="match status" value="1"/>
</dbReference>
<gene>
    <name evidence="4" type="ORF">SPIROBIBN47_210006</name>
</gene>
<dbReference type="PANTHER" id="PTHR10584">
    <property type="entry name" value="SUGAR KINASE"/>
    <property type="match status" value="1"/>
</dbReference>
<dbReference type="PANTHER" id="PTHR10584:SF166">
    <property type="entry name" value="RIBOKINASE"/>
    <property type="match status" value="1"/>
</dbReference>
<dbReference type="GO" id="GO:0005829">
    <property type="term" value="C:cytosol"/>
    <property type="evidence" value="ECO:0007669"/>
    <property type="project" value="TreeGrafter"/>
</dbReference>
<sequence length="418" mass="44815">MLTISGTGCALMDYLYADVRLDSEAFVRYRSRQSGDGGLEPGKLVFVEDLERFAGKPFAGILEELTGGAKPDRANLGGPSIVALIHAAQMLEGHNAHIRFLGARGNDASADEIMNIVARMPLDVSGYRAFEGHTPFTQVFSDPTYDQGHGERTFVNERGVADLFAPEHLPDSFFDSDIVAFGGTALVPQIHNNLTALCKRARAGGAVVVVNTVYDFRNEAKGGRWLLGESDETYGFIDVLVMDKEEALRLSGTESSEAALDFFRAKGTGAAIITDGVRDILFYSDGSLFSVPALSGLRFLAPGKGSLPACSLPVSAEIRRVLASPDKPKGDTTGCGDNFAGGLLASIAIQLEAGQKRGSLDLVDACSMAIVSGGFSCFYIGGTYQEARPGEKKQEIEHYYKLYREQLSANAADRARGE</sequence>
<dbReference type="EMBL" id="FWDM01000014">
    <property type="protein sequence ID" value="SLM11625.1"/>
    <property type="molecule type" value="Genomic_DNA"/>
</dbReference>
<dbReference type="InterPro" id="IPR029056">
    <property type="entry name" value="Ribokinase-like"/>
</dbReference>
<evidence type="ECO:0000256" key="2">
    <source>
        <dbReference type="ARBA" id="ARBA00022777"/>
    </source>
</evidence>
<name>A0A3P3XIF2_9SPIR</name>
<keyword evidence="2" id="KW-0418">Kinase</keyword>
<dbReference type="InterPro" id="IPR011611">
    <property type="entry name" value="PfkB_dom"/>
</dbReference>
<protein>
    <submittedName>
        <fullName evidence="4">PfkB domain protein</fullName>
    </submittedName>
</protein>